<dbReference type="InterPro" id="IPR015222">
    <property type="entry name" value="Tam41"/>
</dbReference>
<dbReference type="PANTHER" id="PTHR13619:SF0">
    <property type="entry name" value="PHOSPHATIDATE CYTIDYLYLTRANSFERASE, MITOCHONDRIAL"/>
    <property type="match status" value="1"/>
</dbReference>
<protein>
    <recommendedName>
        <fullName evidence="7">Phosphatidate cytidylyltransferase, mitochondrial</fullName>
        <ecNumber evidence="6">2.7.7.41</ecNumber>
    </recommendedName>
    <alternativeName>
        <fullName evidence="18">CDP-diacylglycerol synthase</fullName>
    </alternativeName>
</protein>
<evidence type="ECO:0000313" key="19">
    <source>
        <dbReference type="EMBL" id="WOG84801.1"/>
    </source>
</evidence>
<reference evidence="19" key="1">
    <citation type="journal article" date="2016" name="Nat. Genet.">
        <title>A high-quality carrot genome assembly provides new insights into carotenoid accumulation and asterid genome evolution.</title>
        <authorList>
            <person name="Iorizzo M."/>
            <person name="Ellison S."/>
            <person name="Senalik D."/>
            <person name="Zeng P."/>
            <person name="Satapoomin P."/>
            <person name="Huang J."/>
            <person name="Bowman M."/>
            <person name="Iovene M."/>
            <person name="Sanseverino W."/>
            <person name="Cavagnaro P."/>
            <person name="Yildiz M."/>
            <person name="Macko-Podgorni A."/>
            <person name="Moranska E."/>
            <person name="Grzebelus E."/>
            <person name="Grzebelus D."/>
            <person name="Ashrafi H."/>
            <person name="Zheng Z."/>
            <person name="Cheng S."/>
            <person name="Spooner D."/>
            <person name="Van Deynze A."/>
            <person name="Simon P."/>
        </authorList>
    </citation>
    <scope>NUCLEOTIDE SEQUENCE</scope>
    <source>
        <tissue evidence="19">Leaf</tissue>
    </source>
</reference>
<keyword evidence="16" id="KW-0594">Phospholipid biosynthesis</keyword>
<evidence type="ECO:0000256" key="16">
    <source>
        <dbReference type="ARBA" id="ARBA00023209"/>
    </source>
</evidence>
<evidence type="ECO:0000256" key="10">
    <source>
        <dbReference type="ARBA" id="ARBA00022695"/>
    </source>
</evidence>
<keyword evidence="9" id="KW-0808">Transferase</keyword>
<evidence type="ECO:0000256" key="3">
    <source>
        <dbReference type="ARBA" id="ARBA00005119"/>
    </source>
</evidence>
<dbReference type="GO" id="GO:0004605">
    <property type="term" value="F:phosphatidate cytidylyltransferase activity"/>
    <property type="evidence" value="ECO:0007669"/>
    <property type="project" value="UniProtKB-EC"/>
</dbReference>
<dbReference type="GO" id="GO:0016024">
    <property type="term" value="P:CDP-diacylglycerol biosynthetic process"/>
    <property type="evidence" value="ECO:0007669"/>
    <property type="project" value="TreeGrafter"/>
</dbReference>
<evidence type="ECO:0000256" key="17">
    <source>
        <dbReference type="ARBA" id="ARBA00023264"/>
    </source>
</evidence>
<dbReference type="GO" id="GO:0032049">
    <property type="term" value="P:cardiolipin biosynthetic process"/>
    <property type="evidence" value="ECO:0007669"/>
    <property type="project" value="InterPro"/>
</dbReference>
<evidence type="ECO:0000256" key="4">
    <source>
        <dbReference type="ARBA" id="ARBA00005189"/>
    </source>
</evidence>
<keyword evidence="20" id="KW-1185">Reference proteome</keyword>
<evidence type="ECO:0000256" key="2">
    <source>
        <dbReference type="ARBA" id="ARBA00004443"/>
    </source>
</evidence>
<keyword evidence="14" id="KW-0496">Mitochondrion</keyword>
<comment type="similarity">
    <text evidence="5">Belongs to the TAM41 family.</text>
</comment>
<evidence type="ECO:0000256" key="13">
    <source>
        <dbReference type="ARBA" id="ARBA00023098"/>
    </source>
</evidence>
<evidence type="ECO:0000256" key="14">
    <source>
        <dbReference type="ARBA" id="ARBA00023128"/>
    </source>
</evidence>
<evidence type="ECO:0000256" key="7">
    <source>
        <dbReference type="ARBA" id="ARBA00018337"/>
    </source>
</evidence>
<accession>A0AAF0W8K0</accession>
<evidence type="ECO:0000256" key="15">
    <source>
        <dbReference type="ARBA" id="ARBA00023136"/>
    </source>
</evidence>
<evidence type="ECO:0000256" key="1">
    <source>
        <dbReference type="ARBA" id="ARBA00001946"/>
    </source>
</evidence>
<comment type="pathway">
    <text evidence="3">Phospholipid metabolism; CDP-diacylglycerol biosynthesis; CDP-diacylglycerol from sn-glycerol 3-phosphate: step 3/3.</text>
</comment>
<dbReference type="Proteomes" id="UP000077755">
    <property type="component" value="Chromosome 1"/>
</dbReference>
<dbReference type="EMBL" id="CP093343">
    <property type="protein sequence ID" value="WOG84801.1"/>
    <property type="molecule type" value="Genomic_DNA"/>
</dbReference>
<sequence length="353" mass="39486">MRYGVEAIHYLSSIFVLVIVNMDNDNRHELSGLLKTLPPIDFCFMYGSSLHPNNNDKSSMIDYILGVSDPQQWHSENLQLNRDHYASWLMRLGGARLVTGVADGIGVGVHFNPFITYGDKMYKYGVVRVDDLIQDILDWKTFYLSGRLQKPVRVLVDNLGIEHKNSVNLKSATSAALLLLPSKFTEEDLYTKICSLSYMGDLRMFFAEDKNKVKKIVQGQYNLFQTMYKSCIEDYASKELLRFSSSGNNQVHITQDCGLSATSTLVSSLPGFIRSEMGIKLGEKMGPGETGQIISKVVTGSRQEAAECMQKILRKKVMVSSGRQAVAGLLTVGAVHGARYLANKVKKAWRSWS</sequence>
<evidence type="ECO:0000256" key="11">
    <source>
        <dbReference type="ARBA" id="ARBA00022792"/>
    </source>
</evidence>
<keyword evidence="10" id="KW-0548">Nucleotidyltransferase</keyword>
<proteinExistence type="inferred from homology"/>
<evidence type="ECO:0000256" key="18">
    <source>
        <dbReference type="ARBA" id="ARBA00029893"/>
    </source>
</evidence>
<evidence type="ECO:0000256" key="9">
    <source>
        <dbReference type="ARBA" id="ARBA00022679"/>
    </source>
</evidence>
<name>A0AAF0W8K0_DAUCS</name>
<dbReference type="Pfam" id="PF09139">
    <property type="entry name" value="Tam41_Mmp37"/>
    <property type="match status" value="1"/>
</dbReference>
<evidence type="ECO:0000256" key="6">
    <source>
        <dbReference type="ARBA" id="ARBA00012487"/>
    </source>
</evidence>
<comment type="subcellular location">
    <subcellularLocation>
        <location evidence="2">Mitochondrion inner membrane</location>
        <topology evidence="2">Peripheral membrane protein</topology>
        <orientation evidence="2">Matrix side</orientation>
    </subcellularLocation>
</comment>
<keyword evidence="13" id="KW-0443">Lipid metabolism</keyword>
<keyword evidence="17" id="KW-1208">Phospholipid metabolism</keyword>
<evidence type="ECO:0000256" key="8">
    <source>
        <dbReference type="ARBA" id="ARBA00022516"/>
    </source>
</evidence>
<comment type="pathway">
    <text evidence="4">Lipid metabolism.</text>
</comment>
<dbReference type="PIRSF" id="PIRSF028840">
    <property type="entry name" value="Mmp37"/>
    <property type="match status" value="1"/>
</dbReference>
<comment type="cofactor">
    <cofactor evidence="1">
        <name>Mg(2+)</name>
        <dbReference type="ChEBI" id="CHEBI:18420"/>
    </cofactor>
</comment>
<dbReference type="EC" id="2.7.7.41" evidence="6"/>
<reference evidence="19" key="2">
    <citation type="submission" date="2022-03" db="EMBL/GenBank/DDBJ databases">
        <title>Draft title - Genomic analysis of global carrot germplasm unveils the trajectory of domestication and the origin of high carotenoid orange carrot.</title>
        <authorList>
            <person name="Iorizzo M."/>
            <person name="Ellison S."/>
            <person name="Senalik D."/>
            <person name="Macko-Podgorni A."/>
            <person name="Grzebelus D."/>
            <person name="Bostan H."/>
            <person name="Rolling W."/>
            <person name="Curaba J."/>
            <person name="Simon P."/>
        </authorList>
    </citation>
    <scope>NUCLEOTIDE SEQUENCE</scope>
    <source>
        <tissue evidence="19">Leaf</tissue>
    </source>
</reference>
<organism evidence="19 20">
    <name type="scientific">Daucus carota subsp. sativus</name>
    <name type="common">Carrot</name>
    <dbReference type="NCBI Taxonomy" id="79200"/>
    <lineage>
        <taxon>Eukaryota</taxon>
        <taxon>Viridiplantae</taxon>
        <taxon>Streptophyta</taxon>
        <taxon>Embryophyta</taxon>
        <taxon>Tracheophyta</taxon>
        <taxon>Spermatophyta</taxon>
        <taxon>Magnoliopsida</taxon>
        <taxon>eudicotyledons</taxon>
        <taxon>Gunneridae</taxon>
        <taxon>Pentapetalae</taxon>
        <taxon>asterids</taxon>
        <taxon>campanulids</taxon>
        <taxon>Apiales</taxon>
        <taxon>Apiaceae</taxon>
        <taxon>Apioideae</taxon>
        <taxon>Scandiceae</taxon>
        <taxon>Daucinae</taxon>
        <taxon>Daucus</taxon>
        <taxon>Daucus sect. Daucus</taxon>
    </lineage>
</organism>
<evidence type="ECO:0000313" key="20">
    <source>
        <dbReference type="Proteomes" id="UP000077755"/>
    </source>
</evidence>
<keyword evidence="12" id="KW-0460">Magnesium</keyword>
<dbReference type="AlphaFoldDB" id="A0AAF0W8K0"/>
<dbReference type="PANTHER" id="PTHR13619">
    <property type="entry name" value="PHOSPHATIDATE CYTIDYLYLTRANSFERASE, MITOCHONDRIAL"/>
    <property type="match status" value="1"/>
</dbReference>
<evidence type="ECO:0000256" key="12">
    <source>
        <dbReference type="ARBA" id="ARBA00022842"/>
    </source>
</evidence>
<keyword evidence="8" id="KW-0444">Lipid biosynthesis</keyword>
<keyword evidence="15" id="KW-0472">Membrane</keyword>
<dbReference type="GO" id="GO:0005743">
    <property type="term" value="C:mitochondrial inner membrane"/>
    <property type="evidence" value="ECO:0007669"/>
    <property type="project" value="UniProtKB-SubCell"/>
</dbReference>
<evidence type="ECO:0000256" key="5">
    <source>
        <dbReference type="ARBA" id="ARBA00005458"/>
    </source>
</evidence>
<gene>
    <name evidence="19" type="ORF">DCAR_0103986</name>
</gene>
<keyword evidence="11" id="KW-0999">Mitochondrion inner membrane</keyword>